<feature type="compositionally biased region" description="Basic and acidic residues" evidence="3">
    <location>
        <begin position="671"/>
        <end position="699"/>
    </location>
</feature>
<keyword evidence="1 2" id="KW-0694">RNA-binding</keyword>
<dbReference type="EMBL" id="QCYY01003316">
    <property type="protein sequence ID" value="ROT64143.1"/>
    <property type="molecule type" value="Genomic_DNA"/>
</dbReference>
<evidence type="ECO:0000259" key="4">
    <source>
        <dbReference type="PROSITE" id="PS50102"/>
    </source>
</evidence>
<dbReference type="CDD" id="cd00590">
    <property type="entry name" value="RRM_SF"/>
    <property type="match status" value="1"/>
</dbReference>
<dbReference type="AlphaFoldDB" id="A0A423SJ25"/>
<dbReference type="GO" id="GO:0003723">
    <property type="term" value="F:RNA binding"/>
    <property type="evidence" value="ECO:0007669"/>
    <property type="project" value="UniProtKB-UniRule"/>
</dbReference>
<dbReference type="STRING" id="6689.A0A423SJ25"/>
<evidence type="ECO:0000256" key="2">
    <source>
        <dbReference type="PROSITE-ProRule" id="PRU00176"/>
    </source>
</evidence>
<reference evidence="5 6" key="1">
    <citation type="submission" date="2018-04" db="EMBL/GenBank/DDBJ databases">
        <authorList>
            <person name="Zhang X."/>
            <person name="Yuan J."/>
            <person name="Li F."/>
            <person name="Xiang J."/>
        </authorList>
    </citation>
    <scope>NUCLEOTIDE SEQUENCE [LARGE SCALE GENOMIC DNA]</scope>
    <source>
        <tissue evidence="5">Muscle</tissue>
    </source>
</reference>
<dbReference type="PROSITE" id="PS50102">
    <property type="entry name" value="RRM"/>
    <property type="match status" value="1"/>
</dbReference>
<dbReference type="Proteomes" id="UP000283509">
    <property type="component" value="Unassembled WGS sequence"/>
</dbReference>
<accession>A0A423SJ25</accession>
<reference evidence="5 6" key="2">
    <citation type="submission" date="2019-01" db="EMBL/GenBank/DDBJ databases">
        <title>The decoding of complex shrimp genome reveals the adaptation for benthos swimmer, frequently molting mechanism and breeding impact on genome.</title>
        <authorList>
            <person name="Sun Y."/>
            <person name="Gao Y."/>
            <person name="Yu Y."/>
        </authorList>
    </citation>
    <scope>NUCLEOTIDE SEQUENCE [LARGE SCALE GENOMIC DNA]</scope>
    <source>
        <tissue evidence="5">Muscle</tissue>
    </source>
</reference>
<evidence type="ECO:0000256" key="3">
    <source>
        <dbReference type="SAM" id="MobiDB-lite"/>
    </source>
</evidence>
<sequence length="699" mass="74165">MTSTSEGNGKGGERNTKGESGTKISLVKPKKKKCKKKAGKLRPLVQVPKNRFSPVKGGIKPTSEGAFTKELAISSQGATRLVQGGAIPVQREVAPAQKGAIFNNERDILANSAQGGAIGVKCEASLSQGGPIQGNEIKRNKKKCKKKAGKLRPLVQVPKNRISPIKGGIKPTSGGAFVKELACSAHGGAIPGQREVNPVLGGAILDHGGAIPAQGKANLAQSEVTPAQGGPIPVQREVVAAQKGLILNHEGAMTALGGTNPAQGGAIGAKSEATLVQGGPVPGGMIKRNKKKCKKKVGKVRPLVDLSRRGYGPTQSEAIPAQGGAIDTQKGAILAQGGAIDTQKGAILAQGGAIDTQKGAILAQRGATSVQGAAIATQEGAIPAQGGDIPTQGGDTTQKGAILVKGGVIPIQGEAIPAKVIAKPTQEDAISASVAAKSAQGGVIPSKGGIKHEKKANLKQKKGKRDSVNKVMGKNLSLKRKMLKIPRDHMTLEGDLLEEYLKRVEKRNKRTLYVKVPSPVDINNATILNPLFDDAASTRFPQHKTYGYCYIEYESQEKAEKMKPILEEMEILGGRCEVDFVGEKSKNYFPSKVVCVYPKELFLDGLPPGTTYEDLRSTFSTAQIIQTKKFLKKGNAYIKYKRKEEAEKVFREQGGLKVSGREVMVLYVKAGPREQSTDPEAKRRKIDDTTKRKQDIEDL</sequence>
<feature type="domain" description="RRM" evidence="4">
    <location>
        <begin position="599"/>
        <end position="670"/>
    </location>
</feature>
<evidence type="ECO:0000256" key="1">
    <source>
        <dbReference type="ARBA" id="ARBA00022884"/>
    </source>
</evidence>
<dbReference type="InterPro" id="IPR035979">
    <property type="entry name" value="RBD_domain_sf"/>
</dbReference>
<dbReference type="OrthoDB" id="6376497at2759"/>
<keyword evidence="6" id="KW-1185">Reference proteome</keyword>
<proteinExistence type="predicted"/>
<protein>
    <recommendedName>
        <fullName evidence="4">RRM domain-containing protein</fullName>
    </recommendedName>
</protein>
<dbReference type="SUPFAM" id="SSF54928">
    <property type="entry name" value="RNA-binding domain, RBD"/>
    <property type="match status" value="1"/>
</dbReference>
<feature type="compositionally biased region" description="Basic residues" evidence="3">
    <location>
        <begin position="28"/>
        <end position="40"/>
    </location>
</feature>
<name>A0A423SJ25_PENVA</name>
<evidence type="ECO:0000313" key="6">
    <source>
        <dbReference type="Proteomes" id="UP000283509"/>
    </source>
</evidence>
<dbReference type="SMART" id="SM00360">
    <property type="entry name" value="RRM"/>
    <property type="match status" value="2"/>
</dbReference>
<feature type="region of interest" description="Disordered" evidence="3">
    <location>
        <begin position="1"/>
        <end position="42"/>
    </location>
</feature>
<evidence type="ECO:0000313" key="5">
    <source>
        <dbReference type="EMBL" id="ROT64143.1"/>
    </source>
</evidence>
<dbReference type="Gene3D" id="3.30.70.330">
    <property type="match status" value="2"/>
</dbReference>
<feature type="region of interest" description="Disordered" evidence="3">
    <location>
        <begin position="669"/>
        <end position="699"/>
    </location>
</feature>
<dbReference type="Pfam" id="PF00076">
    <property type="entry name" value="RRM_1"/>
    <property type="match status" value="1"/>
</dbReference>
<comment type="caution">
    <text evidence="5">The sequence shown here is derived from an EMBL/GenBank/DDBJ whole genome shotgun (WGS) entry which is preliminary data.</text>
</comment>
<dbReference type="InterPro" id="IPR012677">
    <property type="entry name" value="Nucleotide-bd_a/b_plait_sf"/>
</dbReference>
<gene>
    <name evidence="5" type="ORF">C7M84_017934</name>
</gene>
<organism evidence="5 6">
    <name type="scientific">Penaeus vannamei</name>
    <name type="common">Whiteleg shrimp</name>
    <name type="synonym">Litopenaeus vannamei</name>
    <dbReference type="NCBI Taxonomy" id="6689"/>
    <lineage>
        <taxon>Eukaryota</taxon>
        <taxon>Metazoa</taxon>
        <taxon>Ecdysozoa</taxon>
        <taxon>Arthropoda</taxon>
        <taxon>Crustacea</taxon>
        <taxon>Multicrustacea</taxon>
        <taxon>Malacostraca</taxon>
        <taxon>Eumalacostraca</taxon>
        <taxon>Eucarida</taxon>
        <taxon>Decapoda</taxon>
        <taxon>Dendrobranchiata</taxon>
        <taxon>Penaeoidea</taxon>
        <taxon>Penaeidae</taxon>
        <taxon>Penaeus</taxon>
    </lineage>
</organism>
<dbReference type="InterPro" id="IPR000504">
    <property type="entry name" value="RRM_dom"/>
</dbReference>